<dbReference type="GeneID" id="93025553"/>
<evidence type="ECO:0000313" key="2">
    <source>
        <dbReference type="Proteomes" id="UP000494125"/>
    </source>
</evidence>
<organism evidence="1 2">
    <name type="scientific">Burkholderia diffusa</name>
    <dbReference type="NCBI Taxonomy" id="488732"/>
    <lineage>
        <taxon>Bacteria</taxon>
        <taxon>Pseudomonadati</taxon>
        <taxon>Pseudomonadota</taxon>
        <taxon>Betaproteobacteria</taxon>
        <taxon>Burkholderiales</taxon>
        <taxon>Burkholderiaceae</taxon>
        <taxon>Burkholderia</taxon>
        <taxon>Burkholderia cepacia complex</taxon>
    </lineage>
</organism>
<dbReference type="Pfam" id="PF05488">
    <property type="entry name" value="PAAR_motif"/>
    <property type="match status" value="1"/>
</dbReference>
<reference evidence="1 2" key="1">
    <citation type="submission" date="2019-09" db="EMBL/GenBank/DDBJ databases">
        <authorList>
            <person name="Depoorter E."/>
        </authorList>
    </citation>
    <scope>NUCLEOTIDE SEQUENCE [LARGE SCALE GENOMIC DNA]</scope>
    <source>
        <strain evidence="1">LMG 24065</strain>
    </source>
</reference>
<accession>A0A6P2HBE5</accession>
<protein>
    <submittedName>
        <fullName evidence="1">Bacteriophage GP29 protein</fullName>
    </submittedName>
</protein>
<dbReference type="Proteomes" id="UP000494125">
    <property type="component" value="Unassembled WGS sequence"/>
</dbReference>
<dbReference type="RefSeq" id="WP_151051904.1">
    <property type="nucleotide sequence ID" value="NZ_CABVPN010000002.1"/>
</dbReference>
<evidence type="ECO:0000313" key="1">
    <source>
        <dbReference type="EMBL" id="VWB13892.1"/>
    </source>
</evidence>
<dbReference type="CDD" id="cd14744">
    <property type="entry name" value="PAAR_CT_2"/>
    <property type="match status" value="1"/>
</dbReference>
<keyword evidence="2" id="KW-1185">Reference proteome</keyword>
<dbReference type="InterPro" id="IPR008727">
    <property type="entry name" value="PAAR_motif"/>
</dbReference>
<gene>
    <name evidence="1" type="ORF">BDI24065_00479</name>
</gene>
<dbReference type="AlphaFoldDB" id="A0A6P2HBE5"/>
<sequence length="184" mass="19884">MLRYLLKQGDKSSSGGVVTEGIPTCTHHGTPLTFVGAQVFCHGCKTVGHIAPKGPRRPDSMHGKEQALDGDICICQCVPPPVMIASQHDSYQSFESHQMADMGFAGGGALSMTHQYRGNYDERVRVLDESGNPIPSTPYHIKTASGAVYKGLTDVSGYCPRVYTDDVSELDITIGVKALERWNA</sequence>
<dbReference type="EMBL" id="CABVPN010000002">
    <property type="protein sequence ID" value="VWB13892.1"/>
    <property type="molecule type" value="Genomic_DNA"/>
</dbReference>
<name>A0A6P2HBE5_9BURK</name>
<proteinExistence type="predicted"/>